<accession>A0AA40DVI4</accession>
<dbReference type="Proteomes" id="UP001172102">
    <property type="component" value="Unassembled WGS sequence"/>
</dbReference>
<comment type="caution">
    <text evidence="2">The sequence shown here is derived from an EMBL/GenBank/DDBJ whole genome shotgun (WGS) entry which is preliminary data.</text>
</comment>
<proteinExistence type="predicted"/>
<feature type="compositionally biased region" description="Basic residues" evidence="1">
    <location>
        <begin position="1"/>
        <end position="11"/>
    </location>
</feature>
<sequence length="214" mass="23591">MGWVTQKKKNGRQPSKETMKETRAESGSPINYTQRQKETGGLGVSQILGDGAGHPCWPQGHHSAFRNSGYWGAGLRLFFFMLAPVSARPADCQQGFRDSAFDVPRRRALARQERARASWERCRSCGTFDTVVNSAHPPRLPRLPALSCAISGRSPLIPRRQEDSTSAKPTPFCSLILWQGASQVSGLKGRGGSRQKRRATTQGKPRKQDSNSGR</sequence>
<feature type="region of interest" description="Disordered" evidence="1">
    <location>
        <begin position="184"/>
        <end position="214"/>
    </location>
</feature>
<gene>
    <name evidence="2" type="ORF">B0H67DRAFT_232588</name>
</gene>
<dbReference type="AlphaFoldDB" id="A0AA40DVI4"/>
<dbReference type="EMBL" id="JAUKUA010000004">
    <property type="protein sequence ID" value="KAK0715042.1"/>
    <property type="molecule type" value="Genomic_DNA"/>
</dbReference>
<name>A0AA40DVI4_9PEZI</name>
<keyword evidence="3" id="KW-1185">Reference proteome</keyword>
<evidence type="ECO:0000313" key="3">
    <source>
        <dbReference type="Proteomes" id="UP001172102"/>
    </source>
</evidence>
<protein>
    <submittedName>
        <fullName evidence="2">Uncharacterized protein</fullName>
    </submittedName>
</protein>
<evidence type="ECO:0000313" key="2">
    <source>
        <dbReference type="EMBL" id="KAK0715042.1"/>
    </source>
</evidence>
<organism evidence="2 3">
    <name type="scientific">Lasiosphaeris hirsuta</name>
    <dbReference type="NCBI Taxonomy" id="260670"/>
    <lineage>
        <taxon>Eukaryota</taxon>
        <taxon>Fungi</taxon>
        <taxon>Dikarya</taxon>
        <taxon>Ascomycota</taxon>
        <taxon>Pezizomycotina</taxon>
        <taxon>Sordariomycetes</taxon>
        <taxon>Sordariomycetidae</taxon>
        <taxon>Sordariales</taxon>
        <taxon>Lasiosphaeriaceae</taxon>
        <taxon>Lasiosphaeris</taxon>
    </lineage>
</organism>
<feature type="compositionally biased region" description="Basic and acidic residues" evidence="1">
    <location>
        <begin position="14"/>
        <end position="24"/>
    </location>
</feature>
<evidence type="ECO:0000256" key="1">
    <source>
        <dbReference type="SAM" id="MobiDB-lite"/>
    </source>
</evidence>
<reference evidence="2" key="1">
    <citation type="submission" date="2023-06" db="EMBL/GenBank/DDBJ databases">
        <title>Genome-scale phylogeny and comparative genomics of the fungal order Sordariales.</title>
        <authorList>
            <consortium name="Lawrence Berkeley National Laboratory"/>
            <person name="Hensen N."/>
            <person name="Bonometti L."/>
            <person name="Westerberg I."/>
            <person name="Brannstrom I.O."/>
            <person name="Guillou S."/>
            <person name="Cros-Aarteil S."/>
            <person name="Calhoun S."/>
            <person name="Haridas S."/>
            <person name="Kuo A."/>
            <person name="Mondo S."/>
            <person name="Pangilinan J."/>
            <person name="Riley R."/>
            <person name="Labutti K."/>
            <person name="Andreopoulos B."/>
            <person name="Lipzen A."/>
            <person name="Chen C."/>
            <person name="Yanf M."/>
            <person name="Daum C."/>
            <person name="Ng V."/>
            <person name="Clum A."/>
            <person name="Steindorff A."/>
            <person name="Ohm R."/>
            <person name="Martin F."/>
            <person name="Silar P."/>
            <person name="Natvig D."/>
            <person name="Lalanne C."/>
            <person name="Gautier V."/>
            <person name="Ament-Velasquez S.L."/>
            <person name="Kruys A."/>
            <person name="Hutchinson M.I."/>
            <person name="Powell A.J."/>
            <person name="Barry K."/>
            <person name="Miller A.N."/>
            <person name="Grigoriev I.V."/>
            <person name="Debuchy R."/>
            <person name="Gladieux P."/>
            <person name="Thoren M.H."/>
            <person name="Johannesson H."/>
        </authorList>
    </citation>
    <scope>NUCLEOTIDE SEQUENCE</scope>
    <source>
        <strain evidence="2">SMH4607-1</strain>
    </source>
</reference>
<feature type="region of interest" description="Disordered" evidence="1">
    <location>
        <begin position="1"/>
        <end position="38"/>
    </location>
</feature>